<proteinExistence type="predicted"/>
<dbReference type="PhylomeDB" id="A0A0G4ERC8"/>
<accession>A0A0G4ERC8</accession>
<gene>
    <name evidence="1" type="ORF">Vbra_12958</name>
</gene>
<dbReference type="InParanoid" id="A0A0G4ERC8"/>
<dbReference type="Proteomes" id="UP000041254">
    <property type="component" value="Unassembled WGS sequence"/>
</dbReference>
<reference evidence="1 2" key="1">
    <citation type="submission" date="2014-11" db="EMBL/GenBank/DDBJ databases">
        <authorList>
            <person name="Zhu J."/>
            <person name="Qi W."/>
            <person name="Song R."/>
        </authorList>
    </citation>
    <scope>NUCLEOTIDE SEQUENCE [LARGE SCALE GENOMIC DNA]</scope>
</reference>
<name>A0A0G4ERC8_VITBC</name>
<dbReference type="EMBL" id="CDMY01000300">
    <property type="protein sequence ID" value="CEM00823.1"/>
    <property type="molecule type" value="Genomic_DNA"/>
</dbReference>
<protein>
    <submittedName>
        <fullName evidence="1">Uncharacterized protein</fullName>
    </submittedName>
</protein>
<organism evidence="1 2">
    <name type="scientific">Vitrella brassicaformis (strain CCMP3155)</name>
    <dbReference type="NCBI Taxonomy" id="1169540"/>
    <lineage>
        <taxon>Eukaryota</taxon>
        <taxon>Sar</taxon>
        <taxon>Alveolata</taxon>
        <taxon>Colpodellida</taxon>
        <taxon>Vitrellaceae</taxon>
        <taxon>Vitrella</taxon>
    </lineage>
</organism>
<dbReference type="AlphaFoldDB" id="A0A0G4ERC8"/>
<sequence length="193" mass="21319">MWSYSDGECNHASALELIAYLSHSAGRNFVKRALYSSACSERSPPVVLRLVLRKGASIRAALSGWLCRGDFRNRLLAAYCEYLRYDLPVQVSIAVKTAILHTRALTSTKLPDGVTDIIAALIGVSRVSIPIGEQRVSNRINDLVNGYVSSAYECIRQTGGSLEGMGGRLDDLMQQVREATKVECCRFCPWPYI</sequence>
<keyword evidence="2" id="KW-1185">Reference proteome</keyword>
<evidence type="ECO:0000313" key="1">
    <source>
        <dbReference type="EMBL" id="CEM00823.1"/>
    </source>
</evidence>
<evidence type="ECO:0000313" key="2">
    <source>
        <dbReference type="Proteomes" id="UP000041254"/>
    </source>
</evidence>
<dbReference type="VEuPathDB" id="CryptoDB:Vbra_12958"/>